<dbReference type="NCBIfam" id="TIGR00516">
    <property type="entry name" value="acpS"/>
    <property type="match status" value="1"/>
</dbReference>
<evidence type="ECO:0000313" key="10">
    <source>
        <dbReference type="EMBL" id="ADC88881.1"/>
    </source>
</evidence>
<dbReference type="GO" id="GO:0000287">
    <property type="term" value="F:magnesium ion binding"/>
    <property type="evidence" value="ECO:0007669"/>
    <property type="project" value="UniProtKB-UniRule"/>
</dbReference>
<keyword evidence="5 8" id="KW-0460">Magnesium</keyword>
<evidence type="ECO:0000256" key="2">
    <source>
        <dbReference type="ARBA" id="ARBA00022679"/>
    </source>
</evidence>
<dbReference type="NCBIfam" id="TIGR00556">
    <property type="entry name" value="pantethn_trn"/>
    <property type="match status" value="1"/>
</dbReference>
<comment type="function">
    <text evidence="8">Transfers the 4'-phosphopantetheine moiety from coenzyme A to a Ser of acyl-carrier-protein.</text>
</comment>
<comment type="cofactor">
    <cofactor evidence="8">
        <name>Mg(2+)</name>
        <dbReference type="ChEBI" id="CHEBI:18420"/>
    </cofactor>
</comment>
<evidence type="ECO:0000256" key="6">
    <source>
        <dbReference type="ARBA" id="ARBA00023098"/>
    </source>
</evidence>
<evidence type="ECO:0000256" key="3">
    <source>
        <dbReference type="ARBA" id="ARBA00022723"/>
    </source>
</evidence>
<evidence type="ECO:0000313" key="11">
    <source>
        <dbReference type="Proteomes" id="UP000002043"/>
    </source>
</evidence>
<dbReference type="Gene3D" id="3.90.470.20">
    <property type="entry name" value="4'-phosphopantetheinyl transferase domain"/>
    <property type="match status" value="1"/>
</dbReference>
<dbReference type="SUPFAM" id="SSF56214">
    <property type="entry name" value="4'-phosphopantetheinyl transferase"/>
    <property type="match status" value="1"/>
</dbReference>
<dbReference type="InterPro" id="IPR004568">
    <property type="entry name" value="Ppantetheine-prot_Trfase_dom"/>
</dbReference>
<dbReference type="Proteomes" id="UP000002043">
    <property type="component" value="Chromosome"/>
</dbReference>
<keyword evidence="6 8" id="KW-0443">Lipid metabolism</keyword>
<dbReference type="OrthoDB" id="517356at2"/>
<keyword evidence="1 8" id="KW-0444">Lipid biosynthesis</keyword>
<keyword evidence="8" id="KW-0963">Cytoplasm</keyword>
<feature type="domain" description="4'-phosphopantetheinyl transferase" evidence="9">
    <location>
        <begin position="2"/>
        <end position="116"/>
    </location>
</feature>
<keyword evidence="3 8" id="KW-0479">Metal-binding</keyword>
<comment type="similarity">
    <text evidence="8">Belongs to the P-Pant transferase superfamily. AcpS family.</text>
</comment>
<feature type="binding site" evidence="8">
    <location>
        <position position="5"/>
    </location>
    <ligand>
        <name>Mg(2+)</name>
        <dbReference type="ChEBI" id="CHEBI:18420"/>
    </ligand>
</feature>
<protein>
    <recommendedName>
        <fullName evidence="8">Holo-[acyl-carrier-protein] synthase</fullName>
        <shortName evidence="8">Holo-ACP synthase</shortName>
        <ecNumber evidence="8">2.7.8.7</ecNumber>
    </recommendedName>
    <alternativeName>
        <fullName evidence="8">4'-phosphopantetheinyl transferase AcpS</fullName>
    </alternativeName>
</protein>
<keyword evidence="2 8" id="KW-0808">Transferase</keyword>
<dbReference type="STRING" id="638303.Thal_0246"/>
<reference evidence="11" key="1">
    <citation type="journal article" date="2010" name="Stand. Genomic Sci.">
        <title>Complete genome sequence of Thermocrinis albus type strain (HI 11/12T).</title>
        <authorList>
            <person name="Wirth R."/>
            <person name="Sikorski J."/>
            <person name="Brambilla E."/>
            <person name="Misra M."/>
            <person name="Lapidus A."/>
            <person name="Copeland A."/>
            <person name="Nolan M."/>
            <person name="Lucas S."/>
            <person name="Chen F."/>
            <person name="Tice H."/>
            <person name="Cheng J.F."/>
            <person name="Han C."/>
            <person name="Detter J.C."/>
            <person name="Tapia R."/>
            <person name="Bruce D."/>
            <person name="Goodwin L."/>
            <person name="Pitluck S."/>
            <person name="Pati A."/>
            <person name="Anderson I."/>
            <person name="Ivanova N."/>
            <person name="Mavromatis K."/>
            <person name="Mikhailova N."/>
            <person name="Chen A."/>
            <person name="Palaniappan K."/>
            <person name="Bilek Y."/>
            <person name="Hader T."/>
            <person name="Land M."/>
            <person name="Hauser L."/>
            <person name="Chang Y.J."/>
            <person name="Jeffries C.D."/>
            <person name="Tindall B.J."/>
            <person name="Rohde M."/>
            <person name="Goker M."/>
            <person name="Bristow J."/>
            <person name="Eisen J.A."/>
            <person name="Markowitz V."/>
            <person name="Hugenholtz P."/>
            <person name="Kyrpides N.C."/>
            <person name="Klenk H.P."/>
        </authorList>
    </citation>
    <scope>NUCLEOTIDE SEQUENCE [LARGE SCALE GENOMIC DNA]</scope>
    <source>
        <strain evidence="11">DSM 14484 / JCM 11386 / HI 11/12</strain>
    </source>
</reference>
<evidence type="ECO:0000256" key="8">
    <source>
        <dbReference type="HAMAP-Rule" id="MF_00101"/>
    </source>
</evidence>
<dbReference type="HAMAP" id="MF_00101">
    <property type="entry name" value="AcpS"/>
    <property type="match status" value="1"/>
</dbReference>
<dbReference type="RefSeq" id="WP_012991288.1">
    <property type="nucleotide sequence ID" value="NC_013894.1"/>
</dbReference>
<dbReference type="InterPro" id="IPR002582">
    <property type="entry name" value="ACPS"/>
</dbReference>
<dbReference type="GO" id="GO:0005737">
    <property type="term" value="C:cytoplasm"/>
    <property type="evidence" value="ECO:0007669"/>
    <property type="project" value="UniProtKB-SubCell"/>
</dbReference>
<organism evidence="10 11">
    <name type="scientific">Thermocrinis albus (strain DSM 14484 / JCM 11386 / HI 11/12)</name>
    <dbReference type="NCBI Taxonomy" id="638303"/>
    <lineage>
        <taxon>Bacteria</taxon>
        <taxon>Pseudomonadati</taxon>
        <taxon>Aquificota</taxon>
        <taxon>Aquificia</taxon>
        <taxon>Aquificales</taxon>
        <taxon>Aquificaceae</taxon>
        <taxon>Thermocrinis</taxon>
    </lineage>
</organism>
<dbReference type="InterPro" id="IPR008278">
    <property type="entry name" value="4-PPantetheinyl_Trfase_dom"/>
</dbReference>
<comment type="subcellular location">
    <subcellularLocation>
        <location evidence="8">Cytoplasm</location>
    </subcellularLocation>
</comment>
<dbReference type="EMBL" id="CP001931">
    <property type="protein sequence ID" value="ADC88881.1"/>
    <property type="molecule type" value="Genomic_DNA"/>
</dbReference>
<evidence type="ECO:0000256" key="1">
    <source>
        <dbReference type="ARBA" id="ARBA00022516"/>
    </source>
</evidence>
<gene>
    <name evidence="8" type="primary">acpS</name>
    <name evidence="10" type="ordered locus">Thal_0246</name>
</gene>
<dbReference type="GO" id="GO:0006633">
    <property type="term" value="P:fatty acid biosynthetic process"/>
    <property type="evidence" value="ECO:0007669"/>
    <property type="project" value="UniProtKB-UniRule"/>
</dbReference>
<dbReference type="Pfam" id="PF01648">
    <property type="entry name" value="ACPS"/>
    <property type="match status" value="1"/>
</dbReference>
<dbReference type="eggNOG" id="COG0736">
    <property type="taxonomic scope" value="Bacteria"/>
</dbReference>
<dbReference type="KEGG" id="tal:Thal_0246"/>
<keyword evidence="11" id="KW-1185">Reference proteome</keyword>
<sequence>MLGVDIVSNRRIKEAVEKFGERFLRRVYTQREIEYCFSQRDPYPCLAARWACKEAVMKAVYAELKTMLTWKDIEVNGVRFHPPDVKILRQDLRERLKLYKLVVSISHERDYSVAVAQLMRVGATCD</sequence>
<evidence type="ECO:0000256" key="7">
    <source>
        <dbReference type="ARBA" id="ARBA00023160"/>
    </source>
</evidence>
<evidence type="ECO:0000259" key="9">
    <source>
        <dbReference type="Pfam" id="PF01648"/>
    </source>
</evidence>
<dbReference type="HOGENOM" id="CLU_089696_2_1_0"/>
<dbReference type="EC" id="2.7.8.7" evidence="8"/>
<name>D3SNZ4_THEAH</name>
<comment type="catalytic activity">
    <reaction evidence="8">
        <text>apo-[ACP] + CoA = holo-[ACP] + adenosine 3',5'-bisphosphate + H(+)</text>
        <dbReference type="Rhea" id="RHEA:12068"/>
        <dbReference type="Rhea" id="RHEA-COMP:9685"/>
        <dbReference type="Rhea" id="RHEA-COMP:9690"/>
        <dbReference type="ChEBI" id="CHEBI:15378"/>
        <dbReference type="ChEBI" id="CHEBI:29999"/>
        <dbReference type="ChEBI" id="CHEBI:57287"/>
        <dbReference type="ChEBI" id="CHEBI:58343"/>
        <dbReference type="ChEBI" id="CHEBI:64479"/>
        <dbReference type="EC" id="2.7.8.7"/>
    </reaction>
</comment>
<dbReference type="AlphaFoldDB" id="D3SNZ4"/>
<feature type="binding site" evidence="8">
    <location>
        <position position="54"/>
    </location>
    <ligand>
        <name>Mg(2+)</name>
        <dbReference type="ChEBI" id="CHEBI:18420"/>
    </ligand>
</feature>
<dbReference type="InterPro" id="IPR037143">
    <property type="entry name" value="4-PPantetheinyl_Trfase_dom_sf"/>
</dbReference>
<evidence type="ECO:0000256" key="4">
    <source>
        <dbReference type="ARBA" id="ARBA00022832"/>
    </source>
</evidence>
<evidence type="ECO:0000256" key="5">
    <source>
        <dbReference type="ARBA" id="ARBA00022842"/>
    </source>
</evidence>
<keyword evidence="4 8" id="KW-0276">Fatty acid metabolism</keyword>
<dbReference type="GO" id="GO:0008897">
    <property type="term" value="F:holo-[acyl-carrier-protein] synthase activity"/>
    <property type="evidence" value="ECO:0007669"/>
    <property type="project" value="UniProtKB-UniRule"/>
</dbReference>
<accession>D3SNZ4</accession>
<keyword evidence="7 8" id="KW-0275">Fatty acid biosynthesis</keyword>
<proteinExistence type="inferred from homology"/>